<keyword evidence="2" id="KW-1185">Reference proteome</keyword>
<sequence>MFDHRTSVVAASKDKDQDRKLSYIGGLNKQTISRQTGEEWFALIQQRQSTTWLTKMSSPINPTSNAYQSYANSASNTTKMVLTLTSKTVNH</sequence>
<reference evidence="1 2" key="1">
    <citation type="submission" date="2016-06" db="EMBL/GenBank/DDBJ databases">
        <title>Living apart together: crosstalk between the core and supernumerary genomes in a fungal plant pathogen.</title>
        <authorList>
            <person name="Vanheule A."/>
            <person name="Audenaert K."/>
            <person name="Warris S."/>
            <person name="Van De Geest H."/>
            <person name="Schijlen E."/>
            <person name="Hofte M."/>
            <person name="De Saeger S."/>
            <person name="Haesaert G."/>
            <person name="Waalwijk C."/>
            <person name="Van Der Lee T."/>
        </authorList>
    </citation>
    <scope>NUCLEOTIDE SEQUENCE [LARGE SCALE GENOMIC DNA]</scope>
    <source>
        <strain evidence="1 2">2516</strain>
    </source>
</reference>
<accession>A0A1B8ABI0</accession>
<evidence type="ECO:0000313" key="1">
    <source>
        <dbReference type="EMBL" id="OBS17819.1"/>
    </source>
</evidence>
<protein>
    <submittedName>
        <fullName evidence="1">Uncharacterized protein</fullName>
    </submittedName>
</protein>
<proteinExistence type="predicted"/>
<gene>
    <name evidence="1" type="ORF">FPOA_09549</name>
</gene>
<comment type="caution">
    <text evidence="1">The sequence shown here is derived from an EMBL/GenBank/DDBJ whole genome shotgun (WGS) entry which is preliminary data.</text>
</comment>
<name>A0A1B8ABI0_FUSPO</name>
<evidence type="ECO:0000313" key="2">
    <source>
        <dbReference type="Proteomes" id="UP000091967"/>
    </source>
</evidence>
<dbReference type="EMBL" id="LYXU01000004">
    <property type="protein sequence ID" value="OBS17819.1"/>
    <property type="molecule type" value="Genomic_DNA"/>
</dbReference>
<dbReference type="Proteomes" id="UP000091967">
    <property type="component" value="Unassembled WGS sequence"/>
</dbReference>
<dbReference type="AlphaFoldDB" id="A0A1B8ABI0"/>
<organism evidence="1 2">
    <name type="scientific">Fusarium poae</name>
    <dbReference type="NCBI Taxonomy" id="36050"/>
    <lineage>
        <taxon>Eukaryota</taxon>
        <taxon>Fungi</taxon>
        <taxon>Dikarya</taxon>
        <taxon>Ascomycota</taxon>
        <taxon>Pezizomycotina</taxon>
        <taxon>Sordariomycetes</taxon>
        <taxon>Hypocreomycetidae</taxon>
        <taxon>Hypocreales</taxon>
        <taxon>Nectriaceae</taxon>
        <taxon>Fusarium</taxon>
    </lineage>
</organism>